<name>A5IMV4_THEP1</name>
<dbReference type="Proteomes" id="UP000006558">
    <property type="component" value="Chromosome"/>
</dbReference>
<feature type="transmembrane region" description="Helical" evidence="1">
    <location>
        <begin position="141"/>
        <end position="165"/>
    </location>
</feature>
<keyword evidence="1" id="KW-1133">Transmembrane helix</keyword>
<proteinExistence type="predicted"/>
<feature type="transmembrane region" description="Helical" evidence="1">
    <location>
        <begin position="18"/>
        <end position="38"/>
    </location>
</feature>
<dbReference type="RefSeq" id="WP_011943948.1">
    <property type="nucleotide sequence ID" value="NC_009486.1"/>
</dbReference>
<keyword evidence="1" id="KW-0472">Membrane</keyword>
<dbReference type="HOGENOM" id="CLU_1420850_0_0_0"/>
<reference evidence="3" key="1">
    <citation type="submission" date="2007-05" db="EMBL/GenBank/DDBJ databases">
        <title>Complete sequence of Thermotoga petrophila RKU-1.</title>
        <authorList>
            <consortium name="US DOE Joint Genome Institute"/>
            <person name="Copeland A."/>
            <person name="Lucas S."/>
            <person name="Lapidus A."/>
            <person name="Barry K."/>
            <person name="Glavina del Rio T."/>
            <person name="Dalin E."/>
            <person name="Tice H."/>
            <person name="Pitluck S."/>
            <person name="Sims D."/>
            <person name="Brettin T."/>
            <person name="Bruce D."/>
            <person name="Detter J.C."/>
            <person name="Han C."/>
            <person name="Tapia R."/>
            <person name="Schmutz J."/>
            <person name="Larimer F."/>
            <person name="Land M."/>
            <person name="Hauser L."/>
            <person name="Kyrpides N."/>
            <person name="Mikhailova N."/>
            <person name="Nelson K."/>
            <person name="Gogarten J.P."/>
            <person name="Noll K."/>
            <person name="Richardson P."/>
        </authorList>
    </citation>
    <scope>NUCLEOTIDE SEQUENCE [LARGE SCALE GENOMIC DNA]</scope>
    <source>
        <strain evidence="3">ATCC BAA-488 / DSM 13995 / JCM 10881 / RKU-1</strain>
    </source>
</reference>
<feature type="transmembrane region" description="Helical" evidence="1">
    <location>
        <begin position="50"/>
        <end position="69"/>
    </location>
</feature>
<dbReference type="EMBL" id="CP000702">
    <property type="protein sequence ID" value="ABQ47527.1"/>
    <property type="molecule type" value="Genomic_DNA"/>
</dbReference>
<evidence type="ECO:0000256" key="1">
    <source>
        <dbReference type="SAM" id="Phobius"/>
    </source>
</evidence>
<feature type="transmembrane region" description="Helical" evidence="1">
    <location>
        <begin position="76"/>
        <end position="109"/>
    </location>
</feature>
<reference evidence="2 3" key="2">
    <citation type="journal article" date="2009" name="Proc. Natl. Acad. Sci. U.S.A.">
        <title>On the chimeric nature, thermophilic origin, and phylogenetic placement of the Thermotogales.</title>
        <authorList>
            <person name="Zhaxybayeva O."/>
            <person name="Swithers K.S."/>
            <person name="Lapierre P."/>
            <person name="Fournier G.P."/>
            <person name="Bickhart D.M."/>
            <person name="DeBoy R.T."/>
            <person name="Nelson K.E."/>
            <person name="Nesbo C.L."/>
            <person name="Doolittle W.F."/>
            <person name="Gogarten J.P."/>
            <person name="Noll K.M."/>
        </authorList>
    </citation>
    <scope>NUCLEOTIDE SEQUENCE [LARGE SCALE GENOMIC DNA]</scope>
    <source>
        <strain evidence="3">ATCC BAA-488 / DSM 13995 / JCM 10881 / RKU-1</strain>
    </source>
</reference>
<evidence type="ECO:0000313" key="2">
    <source>
        <dbReference type="EMBL" id="ABQ47527.1"/>
    </source>
</evidence>
<dbReference type="AlphaFoldDB" id="A5IMV4"/>
<gene>
    <name evidence="2" type="ordered locus">Tpet_1519</name>
</gene>
<accession>A5IMV4</accession>
<sequence length="191" mass="21537">MIESFVKGFREIVQNTKLAVISVMALVLGFVAEVLYIFAGKYDFLSFDFFVIKLFEEVLLALLMGLLLVPRRRENLLSLLVFSAFYGLTVSAGFSLFVLPGFVAFMFLFFVPLLSAKDESPSSVLEKNYRMVFKGEKTVDVFLAAAVVFIVWFIPYLGSIISNLLRVVLVYSMYRIMEGSYEKTESDTGSA</sequence>
<protein>
    <submittedName>
        <fullName evidence="2">Uncharacterized protein</fullName>
    </submittedName>
</protein>
<dbReference type="KEGG" id="tpt:Tpet_1519"/>
<organism evidence="2 3">
    <name type="scientific">Thermotoga petrophila (strain ATCC BAA-488 / DSM 13995 / JCM 10881 / RKU-1)</name>
    <dbReference type="NCBI Taxonomy" id="390874"/>
    <lineage>
        <taxon>Bacteria</taxon>
        <taxon>Thermotogati</taxon>
        <taxon>Thermotogota</taxon>
        <taxon>Thermotogae</taxon>
        <taxon>Thermotogales</taxon>
        <taxon>Thermotogaceae</taxon>
        <taxon>Thermotoga</taxon>
    </lineage>
</organism>
<dbReference type="STRING" id="390874.Tpet_1519"/>
<keyword evidence="1" id="KW-0812">Transmembrane</keyword>
<evidence type="ECO:0000313" key="3">
    <source>
        <dbReference type="Proteomes" id="UP000006558"/>
    </source>
</evidence>